<proteinExistence type="predicted"/>
<sequence length="96" mass="10832">MSLPSIIDVSTPAAIMTDLLWRSVAMQVEAIMSLPMACMDRAVEDLRGLPAMTPTEWTGESHERFMACLARHVTVGMDLHERIRMEWARADSELSR</sequence>
<comment type="caution">
    <text evidence="1">The sequence shown here is derived from an EMBL/GenBank/DDBJ whole genome shotgun (WGS) entry which is preliminary data.</text>
</comment>
<reference evidence="1 2" key="1">
    <citation type="submission" date="2014-03" db="EMBL/GenBank/DDBJ databases">
        <title>Genomics of Bifidobacteria.</title>
        <authorList>
            <person name="Ventura M."/>
            <person name="Milani C."/>
            <person name="Lugli G.A."/>
        </authorList>
    </citation>
    <scope>NUCLEOTIDE SEQUENCE [LARGE SCALE GENOMIC DNA]</scope>
    <source>
        <strain evidence="1 2">LMG 11592</strain>
    </source>
</reference>
<keyword evidence="2" id="KW-1185">Reference proteome</keyword>
<organism evidence="1 2">
    <name type="scientific">Bifidobacterium minimum</name>
    <dbReference type="NCBI Taxonomy" id="1693"/>
    <lineage>
        <taxon>Bacteria</taxon>
        <taxon>Bacillati</taxon>
        <taxon>Actinomycetota</taxon>
        <taxon>Actinomycetes</taxon>
        <taxon>Bifidobacteriales</taxon>
        <taxon>Bifidobacteriaceae</taxon>
        <taxon>Bifidobacterium</taxon>
    </lineage>
</organism>
<dbReference type="RefSeq" id="WP_022860494.1">
    <property type="nucleotide sequence ID" value="NZ_JGZD01000009.1"/>
</dbReference>
<dbReference type="STRING" id="1693.BMIN_0364"/>
<dbReference type="AlphaFoldDB" id="A0A087BN69"/>
<gene>
    <name evidence="1" type="ORF">BMIN_0364</name>
</gene>
<protein>
    <submittedName>
        <fullName evidence="1">Uncharacterized protein</fullName>
    </submittedName>
</protein>
<dbReference type="EMBL" id="JGZD01000009">
    <property type="protein sequence ID" value="KFI72469.1"/>
    <property type="molecule type" value="Genomic_DNA"/>
</dbReference>
<evidence type="ECO:0000313" key="1">
    <source>
        <dbReference type="EMBL" id="KFI72469.1"/>
    </source>
</evidence>
<evidence type="ECO:0000313" key="2">
    <source>
        <dbReference type="Proteomes" id="UP000029014"/>
    </source>
</evidence>
<accession>A0A087BN69</accession>
<name>A0A087BN69_9BIFI</name>
<dbReference type="Proteomes" id="UP000029014">
    <property type="component" value="Unassembled WGS sequence"/>
</dbReference>